<feature type="domain" description="ABC transporter" evidence="10">
    <location>
        <begin position="389"/>
        <end position="634"/>
    </location>
</feature>
<evidence type="ECO:0000256" key="2">
    <source>
        <dbReference type="ARBA" id="ARBA00007577"/>
    </source>
</evidence>
<evidence type="ECO:0000313" key="13">
    <source>
        <dbReference type="Proteomes" id="UP000439903"/>
    </source>
</evidence>
<evidence type="ECO:0000259" key="10">
    <source>
        <dbReference type="PROSITE" id="PS50893"/>
    </source>
</evidence>
<dbReference type="FunFam" id="3.40.50.300:FF:000205">
    <property type="entry name" value="ABC transporter B family member 4"/>
    <property type="match status" value="1"/>
</dbReference>
<keyword evidence="8 9" id="KW-0472">Membrane</keyword>
<dbReference type="InterPro" id="IPR017871">
    <property type="entry name" value="ABC_transporter-like_CS"/>
</dbReference>
<dbReference type="SUPFAM" id="SSF90123">
    <property type="entry name" value="ABC transporter transmembrane region"/>
    <property type="match status" value="2"/>
</dbReference>
<dbReference type="CDD" id="cd18578">
    <property type="entry name" value="ABC_6TM_Pgp_ABCB1_D2_like"/>
    <property type="match status" value="1"/>
</dbReference>
<feature type="transmembrane region" description="Helical" evidence="9">
    <location>
        <begin position="948"/>
        <end position="972"/>
    </location>
</feature>
<evidence type="ECO:0000256" key="3">
    <source>
        <dbReference type="ARBA" id="ARBA00022448"/>
    </source>
</evidence>
<protein>
    <submittedName>
        <fullName evidence="12">Multidrug resistance protein MDR</fullName>
    </submittedName>
</protein>
<dbReference type="Proteomes" id="UP000439903">
    <property type="component" value="Unassembled WGS sequence"/>
</dbReference>
<dbReference type="Gene3D" id="1.20.1560.10">
    <property type="entry name" value="ABC transporter type 1, transmembrane domain"/>
    <property type="match status" value="2"/>
</dbReference>
<dbReference type="OrthoDB" id="6500128at2759"/>
<feature type="transmembrane region" description="Helical" evidence="9">
    <location>
        <begin position="187"/>
        <end position="205"/>
    </location>
</feature>
<dbReference type="InterPro" id="IPR011527">
    <property type="entry name" value="ABC1_TM_dom"/>
</dbReference>
<dbReference type="Pfam" id="PF00664">
    <property type="entry name" value="ABC_membrane"/>
    <property type="match status" value="2"/>
</dbReference>
<evidence type="ECO:0000256" key="8">
    <source>
        <dbReference type="ARBA" id="ARBA00023136"/>
    </source>
</evidence>
<feature type="transmembrane region" description="Helical" evidence="9">
    <location>
        <begin position="870"/>
        <end position="889"/>
    </location>
</feature>
<dbReference type="InterPro" id="IPR003593">
    <property type="entry name" value="AAA+_ATPase"/>
</dbReference>
<feature type="transmembrane region" description="Helical" evidence="9">
    <location>
        <begin position="723"/>
        <end position="747"/>
    </location>
</feature>
<dbReference type="InterPro" id="IPR027417">
    <property type="entry name" value="P-loop_NTPase"/>
</dbReference>
<comment type="similarity">
    <text evidence="2">Belongs to the ABC transporter superfamily. ABCB family. Multidrug resistance exporter (TC 3.A.1.201) subfamily.</text>
</comment>
<dbReference type="CDD" id="cd03249">
    <property type="entry name" value="ABC_MTABC3_MDL1_MDL2"/>
    <property type="match status" value="2"/>
</dbReference>
<dbReference type="PANTHER" id="PTHR43394">
    <property type="entry name" value="ATP-DEPENDENT PERMEASE MDL1, MITOCHONDRIAL"/>
    <property type="match status" value="1"/>
</dbReference>
<proteinExistence type="inferred from homology"/>
<evidence type="ECO:0000256" key="4">
    <source>
        <dbReference type="ARBA" id="ARBA00022692"/>
    </source>
</evidence>
<dbReference type="Gene3D" id="3.40.50.300">
    <property type="entry name" value="P-loop containing nucleotide triphosphate hydrolases"/>
    <property type="match status" value="2"/>
</dbReference>
<keyword evidence="13" id="KW-1185">Reference proteome</keyword>
<dbReference type="PROSITE" id="PS50893">
    <property type="entry name" value="ABC_TRANSPORTER_2"/>
    <property type="match status" value="2"/>
</dbReference>
<evidence type="ECO:0000256" key="7">
    <source>
        <dbReference type="ARBA" id="ARBA00022989"/>
    </source>
</evidence>
<organism evidence="12 13">
    <name type="scientific">Gigaspora margarita</name>
    <dbReference type="NCBI Taxonomy" id="4874"/>
    <lineage>
        <taxon>Eukaryota</taxon>
        <taxon>Fungi</taxon>
        <taxon>Fungi incertae sedis</taxon>
        <taxon>Mucoromycota</taxon>
        <taxon>Glomeromycotina</taxon>
        <taxon>Glomeromycetes</taxon>
        <taxon>Diversisporales</taxon>
        <taxon>Gigasporaceae</taxon>
        <taxon>Gigaspora</taxon>
    </lineage>
</organism>
<dbReference type="SMART" id="SM00382">
    <property type="entry name" value="AAA"/>
    <property type="match status" value="2"/>
</dbReference>
<keyword evidence="3" id="KW-0813">Transport</keyword>
<comment type="subcellular location">
    <subcellularLocation>
        <location evidence="1">Membrane</location>
        <topology evidence="1">Multi-pass membrane protein</topology>
    </subcellularLocation>
</comment>
<dbReference type="PROSITE" id="PS00211">
    <property type="entry name" value="ABC_TRANSPORTER_1"/>
    <property type="match status" value="2"/>
</dbReference>
<evidence type="ECO:0000259" key="11">
    <source>
        <dbReference type="PROSITE" id="PS50929"/>
    </source>
</evidence>
<dbReference type="GO" id="GO:0016887">
    <property type="term" value="F:ATP hydrolysis activity"/>
    <property type="evidence" value="ECO:0007669"/>
    <property type="project" value="InterPro"/>
</dbReference>
<feature type="domain" description="ABC transporter" evidence="10">
    <location>
        <begin position="1048"/>
        <end position="1287"/>
    </location>
</feature>
<dbReference type="FunFam" id="3.40.50.300:FF:000916">
    <property type="entry name" value="ABC transporter B family member 9"/>
    <property type="match status" value="1"/>
</dbReference>
<keyword evidence="5" id="KW-0547">Nucleotide-binding</keyword>
<evidence type="ECO:0000256" key="5">
    <source>
        <dbReference type="ARBA" id="ARBA00022741"/>
    </source>
</evidence>
<feature type="transmembrane region" description="Helical" evidence="9">
    <location>
        <begin position="841"/>
        <end position="864"/>
    </location>
</feature>
<feature type="transmembrane region" description="Helical" evidence="9">
    <location>
        <begin position="108"/>
        <end position="135"/>
    </location>
</feature>
<dbReference type="InterPro" id="IPR003439">
    <property type="entry name" value="ABC_transporter-like_ATP-bd"/>
</dbReference>
<gene>
    <name evidence="12" type="ORF">F8M41_019144</name>
</gene>
<evidence type="ECO:0000256" key="6">
    <source>
        <dbReference type="ARBA" id="ARBA00022840"/>
    </source>
</evidence>
<dbReference type="GO" id="GO:0005524">
    <property type="term" value="F:ATP binding"/>
    <property type="evidence" value="ECO:0007669"/>
    <property type="project" value="UniProtKB-KW"/>
</dbReference>
<dbReference type="GO" id="GO:0015421">
    <property type="term" value="F:ABC-type oligopeptide transporter activity"/>
    <property type="evidence" value="ECO:0007669"/>
    <property type="project" value="TreeGrafter"/>
</dbReference>
<feature type="transmembrane region" description="Helical" evidence="9">
    <location>
        <begin position="211"/>
        <end position="229"/>
    </location>
</feature>
<feature type="transmembrane region" description="Helical" evidence="9">
    <location>
        <begin position="987"/>
        <end position="1008"/>
    </location>
</feature>
<feature type="transmembrane region" description="Helical" evidence="9">
    <location>
        <begin position="60"/>
        <end position="88"/>
    </location>
</feature>
<dbReference type="CDD" id="cd18577">
    <property type="entry name" value="ABC_6TM_Pgp_ABCB1_D1_like"/>
    <property type="match status" value="1"/>
</dbReference>
<feature type="transmembrane region" description="Helical" evidence="9">
    <location>
        <begin position="289"/>
        <end position="313"/>
    </location>
</feature>
<accession>A0A8H4AKI9</accession>
<dbReference type="Pfam" id="PF00005">
    <property type="entry name" value="ABC_tran"/>
    <property type="match status" value="2"/>
</dbReference>
<dbReference type="GO" id="GO:0005743">
    <property type="term" value="C:mitochondrial inner membrane"/>
    <property type="evidence" value="ECO:0007669"/>
    <property type="project" value="TreeGrafter"/>
</dbReference>
<comment type="caution">
    <text evidence="12">The sequence shown here is derived from an EMBL/GenBank/DDBJ whole genome shotgun (WGS) entry which is preliminary data.</text>
</comment>
<feature type="transmembrane region" description="Helical" evidence="9">
    <location>
        <begin position="767"/>
        <end position="792"/>
    </location>
</feature>
<dbReference type="PROSITE" id="PS50929">
    <property type="entry name" value="ABC_TM1F"/>
    <property type="match status" value="2"/>
</dbReference>
<keyword evidence="6" id="KW-0067">ATP-binding</keyword>
<dbReference type="PANTHER" id="PTHR43394:SF27">
    <property type="entry name" value="ATP-DEPENDENT TRANSLOCASE ABCB1-LIKE"/>
    <property type="match status" value="1"/>
</dbReference>
<dbReference type="InterPro" id="IPR036640">
    <property type="entry name" value="ABC1_TM_sf"/>
</dbReference>
<dbReference type="FunFam" id="1.20.1560.10:FF:000102">
    <property type="entry name" value="ABC multidrug transporter Mdr1"/>
    <property type="match status" value="1"/>
</dbReference>
<feature type="domain" description="ABC transmembrane type-1" evidence="11">
    <location>
        <begin position="727"/>
        <end position="1013"/>
    </location>
</feature>
<dbReference type="SUPFAM" id="SSF52540">
    <property type="entry name" value="P-loop containing nucleoside triphosphate hydrolases"/>
    <property type="match status" value="2"/>
</dbReference>
<dbReference type="EMBL" id="WTPW01000488">
    <property type="protein sequence ID" value="KAF0506330.1"/>
    <property type="molecule type" value="Genomic_DNA"/>
</dbReference>
<sequence length="1294" mass="143438">MAENINDFGSSEGSTVIPIEEPSGIILDPEEEKVLNAQIKVDERKQSYFTLYRFATKFDWMIMFIGLLFSAGAGAAMPVTTIIFGKMIDFFTQFQLHMMSNDEFQEQINYFALIFVYLAISIFFATYLSISTWVYSGERLTRQIREHYLRAILRQNIAYFDKYGAGEITTRITSDTHLIQDGISEKASLSLQYIAQFISAFIIAFTTSWKMTLVICSFIPYIIIISGIQNKFAAIFTKRGLDSYSRAGIIAEEAISTIRTAVAFGSQKKLSNLYDTYLIEARKEGHKKAVLIGFALGLTLFGIYATYSLAFWFGSTLIISHELTSGQVVNVFFSVIIGAFALANLSTDLQAFSFATGAGSKIFEAIDRVPSIDVASDAGAKFENVEGRIQLKNINFVYPARPEVKILNGVSLDIEAGTTVALVGSSGSGKSTIVSLVLRFYDPVSGEVLLDGHNIKSLNLTWLRRQISLVGQEPVLFNTTIAGNVAHGLIGSVYEHLHDDKKREMIEDACKMANAHDFIMNLPDKYETMVGERGFLLSGGQKQRIAIARAIVKDPKILLLDEATSALDTRSEGIVQDALDKASKGRTTIVIAHRLSTIRNATKIVVMNKGVIVEMGTHKELMDKKGPYFNLVEAQQINQALSTEKNSESQEDEDALFNIKNNKNKNDIPEEDNQITRVITNKSVSSAFLSKQKADIEKGMKHEEDYTTWELLKKIAYINKPEFFMLLVGLLAAIVSGGVYPVFAIIFSSIIQAFSEQGDDLRHEATFWSLMFLVIAGANFFSNMIQQICFGFSGERLTKRIRSMTFASILRQDIAFFDEEEHSVGTLTGQLSLDATHVNGLAGATLGSVLQVVATIIACVIVGLVTGWKLTLVCLCAIPLLVGSGALRMKMQNGFQQKTKKAYEHSAQIACEGAANIRTVAALTREEDLWNIYHNLLNEPMRQGFNNAFLSSTTFAFAQTVNFLINALAFWYGSRLFMDNEYDLKKMFTVFMAIVFGSMSAGRVFAFVPDMAKAKSASATIISLLERVPLIDTWRQNGQKVERVEGHIKFNDVHFRYPTRPKIPVLRGLNLDVKPGQFAALVGPSGCGKSTSIGLLERFYQVTGGSVTIDGMNITTINVNNLREHIALVSQEPSLYDMTIKENILFGCRPGENPSQDDIERVCREANIHEFIVGLPNGYETRVGGKGTQLSGGQKQRIAIARALIRNPKILLLDEATSALDSESEKIVQRALDAAARGRTTLAIAHRLSTIQHADVIFVLKDGKVHEQGTHQELLNLKGTYYMMVQEQHLGESN</sequence>
<dbReference type="GO" id="GO:0090374">
    <property type="term" value="P:oligopeptide export from mitochondrion"/>
    <property type="evidence" value="ECO:0007669"/>
    <property type="project" value="TreeGrafter"/>
</dbReference>
<dbReference type="InterPro" id="IPR039421">
    <property type="entry name" value="Type_1_exporter"/>
</dbReference>
<reference evidence="12 13" key="1">
    <citation type="journal article" date="2019" name="Environ. Microbiol.">
        <title>At the nexus of three kingdoms: the genome of the mycorrhizal fungus Gigaspora margarita provides insights into plant, endobacterial and fungal interactions.</title>
        <authorList>
            <person name="Venice F."/>
            <person name="Ghignone S."/>
            <person name="Salvioli di Fossalunga A."/>
            <person name="Amselem J."/>
            <person name="Novero M."/>
            <person name="Xianan X."/>
            <person name="Sedzielewska Toro K."/>
            <person name="Morin E."/>
            <person name="Lipzen A."/>
            <person name="Grigoriev I.V."/>
            <person name="Henrissat B."/>
            <person name="Martin F.M."/>
            <person name="Bonfante P."/>
        </authorList>
    </citation>
    <scope>NUCLEOTIDE SEQUENCE [LARGE SCALE GENOMIC DNA]</scope>
    <source>
        <strain evidence="12 13">BEG34</strain>
    </source>
</reference>
<keyword evidence="7 9" id="KW-1133">Transmembrane helix</keyword>
<dbReference type="FunFam" id="1.20.1560.10:FF:000009">
    <property type="entry name" value="ABC transporter B family member 1"/>
    <property type="match status" value="1"/>
</dbReference>
<evidence type="ECO:0000256" key="1">
    <source>
        <dbReference type="ARBA" id="ARBA00004141"/>
    </source>
</evidence>
<keyword evidence="4 9" id="KW-0812">Transmembrane</keyword>
<name>A0A8H4AKI9_GIGMA</name>
<feature type="transmembrane region" description="Helical" evidence="9">
    <location>
        <begin position="325"/>
        <end position="345"/>
    </location>
</feature>
<evidence type="ECO:0000256" key="9">
    <source>
        <dbReference type="SAM" id="Phobius"/>
    </source>
</evidence>
<feature type="domain" description="ABC transmembrane type-1" evidence="11">
    <location>
        <begin position="64"/>
        <end position="352"/>
    </location>
</feature>
<evidence type="ECO:0000313" key="12">
    <source>
        <dbReference type="EMBL" id="KAF0506330.1"/>
    </source>
</evidence>